<dbReference type="InterPro" id="IPR007991">
    <property type="entry name" value="RNA_pol_I_trans_ini_fac_RRN3"/>
</dbReference>
<feature type="non-terminal residue" evidence="2">
    <location>
        <position position="80"/>
    </location>
</feature>
<proteinExistence type="inferred from homology"/>
<dbReference type="GO" id="GO:0005634">
    <property type="term" value="C:nucleus"/>
    <property type="evidence" value="ECO:0007669"/>
    <property type="project" value="TreeGrafter"/>
</dbReference>
<evidence type="ECO:0000313" key="3">
    <source>
        <dbReference type="Proteomes" id="UP001195769"/>
    </source>
</evidence>
<dbReference type="PANTHER" id="PTHR12790">
    <property type="entry name" value="TRANSCRIPTION INITIATION FACTOR IA RRN3"/>
    <property type="match status" value="1"/>
</dbReference>
<sequence length="80" mass="8882">NFLHKREPQAAHTAYIRNLLHVAEYCCELSERVLGVIVDQALMIDVRIQVELEDTEPTDGELFESPYPVFSGVAPGSVGP</sequence>
<dbReference type="Proteomes" id="UP001195769">
    <property type="component" value="Unassembled WGS sequence"/>
</dbReference>
<dbReference type="AlphaFoldDB" id="A0AAD4HE44"/>
<accession>A0AAD4HE44</accession>
<comment type="caution">
    <text evidence="2">The sequence shown here is derived from an EMBL/GenBank/DDBJ whole genome shotgun (WGS) entry which is preliminary data.</text>
</comment>
<gene>
    <name evidence="2" type="ORF">F5891DRAFT_961818</name>
</gene>
<dbReference type="GO" id="GO:0006361">
    <property type="term" value="P:transcription initiation at RNA polymerase I promoter"/>
    <property type="evidence" value="ECO:0007669"/>
    <property type="project" value="InterPro"/>
</dbReference>
<dbReference type="PANTHER" id="PTHR12790:SF0">
    <property type="entry name" value="RNA POLYMERASE I-SPECIFIC TRANSCRIPTION INITIATION FACTOR RRN3-RELATED"/>
    <property type="match status" value="1"/>
</dbReference>
<name>A0AAD4HE44_9AGAM</name>
<keyword evidence="3" id="KW-1185">Reference proteome</keyword>
<comment type="similarity">
    <text evidence="1">Belongs to the RRN3 family.</text>
</comment>
<dbReference type="GeneID" id="64670145"/>
<dbReference type="GO" id="GO:0001181">
    <property type="term" value="F:RNA polymerase I general transcription initiation factor activity"/>
    <property type="evidence" value="ECO:0007669"/>
    <property type="project" value="InterPro"/>
</dbReference>
<protein>
    <submittedName>
        <fullName evidence="2">Uncharacterized protein</fullName>
    </submittedName>
</protein>
<evidence type="ECO:0000313" key="2">
    <source>
        <dbReference type="EMBL" id="KAG1894270.1"/>
    </source>
</evidence>
<evidence type="ECO:0000256" key="1">
    <source>
        <dbReference type="ARBA" id="ARBA00010098"/>
    </source>
</evidence>
<dbReference type="RefSeq" id="XP_041219846.1">
    <property type="nucleotide sequence ID" value="XM_041375847.1"/>
</dbReference>
<dbReference type="GO" id="GO:0001042">
    <property type="term" value="F:RNA polymerase I core binding"/>
    <property type="evidence" value="ECO:0007669"/>
    <property type="project" value="TreeGrafter"/>
</dbReference>
<dbReference type="Pfam" id="PF05327">
    <property type="entry name" value="RRN3"/>
    <property type="match status" value="1"/>
</dbReference>
<reference evidence="2" key="1">
    <citation type="journal article" date="2020" name="New Phytol.">
        <title>Comparative genomics reveals dynamic genome evolution in host specialist ectomycorrhizal fungi.</title>
        <authorList>
            <person name="Lofgren L.A."/>
            <person name="Nguyen N.H."/>
            <person name="Vilgalys R."/>
            <person name="Ruytinx J."/>
            <person name="Liao H.L."/>
            <person name="Branco S."/>
            <person name="Kuo A."/>
            <person name="LaButti K."/>
            <person name="Lipzen A."/>
            <person name="Andreopoulos W."/>
            <person name="Pangilinan J."/>
            <person name="Riley R."/>
            <person name="Hundley H."/>
            <person name="Na H."/>
            <person name="Barry K."/>
            <person name="Grigoriev I.V."/>
            <person name="Stajich J.E."/>
            <person name="Kennedy P.G."/>
        </authorList>
    </citation>
    <scope>NUCLEOTIDE SEQUENCE</scope>
    <source>
        <strain evidence="2">FC203</strain>
    </source>
</reference>
<organism evidence="2 3">
    <name type="scientific">Suillus fuscotomentosus</name>
    <dbReference type="NCBI Taxonomy" id="1912939"/>
    <lineage>
        <taxon>Eukaryota</taxon>
        <taxon>Fungi</taxon>
        <taxon>Dikarya</taxon>
        <taxon>Basidiomycota</taxon>
        <taxon>Agaricomycotina</taxon>
        <taxon>Agaricomycetes</taxon>
        <taxon>Agaricomycetidae</taxon>
        <taxon>Boletales</taxon>
        <taxon>Suillineae</taxon>
        <taxon>Suillaceae</taxon>
        <taxon>Suillus</taxon>
    </lineage>
</organism>
<dbReference type="EMBL" id="JABBWK010000082">
    <property type="protein sequence ID" value="KAG1894270.1"/>
    <property type="molecule type" value="Genomic_DNA"/>
</dbReference>